<evidence type="ECO:0000313" key="4">
    <source>
        <dbReference type="EMBL" id="KAF7377484.1"/>
    </source>
</evidence>
<dbReference type="EMBL" id="JACAZH010000001">
    <property type="protein sequence ID" value="KAF7377484.1"/>
    <property type="molecule type" value="Genomic_DNA"/>
</dbReference>
<feature type="compositionally biased region" description="Polar residues" evidence="2">
    <location>
        <begin position="145"/>
        <end position="163"/>
    </location>
</feature>
<name>A0A8H7DJA5_9AGAR</name>
<dbReference type="Gene3D" id="3.40.50.300">
    <property type="entry name" value="P-loop containing nucleotide triphosphate hydrolases"/>
    <property type="match status" value="1"/>
</dbReference>
<feature type="compositionally biased region" description="Low complexity" evidence="2">
    <location>
        <begin position="1033"/>
        <end position="1042"/>
    </location>
</feature>
<feature type="compositionally biased region" description="Basic and acidic residues" evidence="2">
    <location>
        <begin position="170"/>
        <end position="203"/>
    </location>
</feature>
<organism evidence="4 5">
    <name type="scientific">Mycena sanguinolenta</name>
    <dbReference type="NCBI Taxonomy" id="230812"/>
    <lineage>
        <taxon>Eukaryota</taxon>
        <taxon>Fungi</taxon>
        <taxon>Dikarya</taxon>
        <taxon>Basidiomycota</taxon>
        <taxon>Agaricomycotina</taxon>
        <taxon>Agaricomycetes</taxon>
        <taxon>Agaricomycetidae</taxon>
        <taxon>Agaricales</taxon>
        <taxon>Marasmiineae</taxon>
        <taxon>Mycenaceae</taxon>
        <taxon>Mycena</taxon>
    </lineage>
</organism>
<dbReference type="InterPro" id="IPR056884">
    <property type="entry name" value="NPHP3-like_N"/>
</dbReference>
<dbReference type="Proteomes" id="UP000623467">
    <property type="component" value="Unassembled WGS sequence"/>
</dbReference>
<dbReference type="Pfam" id="PF24883">
    <property type="entry name" value="NPHP3_N"/>
    <property type="match status" value="1"/>
</dbReference>
<dbReference type="PANTHER" id="PTHR10039">
    <property type="entry name" value="AMELOGENIN"/>
    <property type="match status" value="1"/>
</dbReference>
<feature type="domain" description="Nephrocystin 3-like N-terminal" evidence="3">
    <location>
        <begin position="270"/>
        <end position="425"/>
    </location>
</feature>
<proteinExistence type="predicted"/>
<feature type="region of interest" description="Disordered" evidence="2">
    <location>
        <begin position="53"/>
        <end position="104"/>
    </location>
</feature>
<dbReference type="InterPro" id="IPR027417">
    <property type="entry name" value="P-loop_NTPase"/>
</dbReference>
<feature type="compositionally biased region" description="Polar residues" evidence="2">
    <location>
        <begin position="78"/>
        <end position="95"/>
    </location>
</feature>
<dbReference type="PANTHER" id="PTHR10039:SF17">
    <property type="entry name" value="FUNGAL STAND N-TERMINAL GOODBYE DOMAIN-CONTAINING PROTEIN-RELATED"/>
    <property type="match status" value="1"/>
</dbReference>
<sequence>MPLITSSSGFQIHGGNFYDVAGDMNIHSTQSTIGLGSDPLTVLESGLAASTRRLVGPQRSGRQIEATRMMPYGLPQRPSLQDRSCNRLPPSTTIPSLPGPPRIHPERRVIEYSSIHDHDHGRSSQGDLNPSDPQPIHLERVAIGDSSTYGQDQGRSSQGTRNPSGALPIHPERRAIEHSSLHDEDHGRSPQGDRNRRPPRGDVSESSYPAQDHRTHINIGGNVNQIQHHGEEGLHVLHRAAAADAIHDSAERFPQPKCHPETRTEMLEDLCKWSSDTDSDRAILWLHGPAGAGKSAIAQSFCTKLEAQNRLAASFFKRGHSSRANGNKLFTTVASQLALCRTGLKTAISRIVEDDPFIIHRALSVQLQKLIIEPCQQTFVGRVLVIVIDGLDECDGKEIQREILRSIGTAVRQGPLPLRFFVASRPEPHIREVFGGALWGVHSGINIEQSFIDVEKYLLDEFVRIRLEHHETMASIPLPWPAPQVVDSLVQKSSGYFIYASTVIKFIDDQDFRPTERLKVIMGTKEANNESPYAALDQLYTQILSQIPARQQLLRILTVLTAKLNLSIGLTEQLLGLEPGDVRLTLRGMHSLVRAEHPLSMFIKGWGNHDDWSFGSQIYVHHASFYDFLQDPRRAGIFYTDCDSCKTDLSHYLLQTFSYQSTSHLVWYLDTNHALGRIISAKPSSDLKSLLRSFNPAYLFRHTCRKITKNVLNWLKKSQPIPEDLIHVWQEYKFMDHFESILVLWQPTQVTQENRNRLYQVLPQVSPLLLRILRAGTLINSSMPLLFQIHLFLDISWNELRMAICSLRSFRSSEIVNLFIVAKETTTIPANFGPLMMDLTRGALRVVQKVVRAELPEWIMVGTDWSWYFQACPPSLGLLQDVRPLAICHSCLTAYDYQRIIEWLKGLGPAWYISPPPLTCTLSGDGVSSSSFAGVGAVPVKTCLLGSAPCAIIHRLHAVNDARIRPCDAQSPSLHPTLLSPLSLLPLCSLPCVVAGPVPAPGVGSDVDADEEGMTKSKKALTTQPRTPPSTAPAPSGTAATPCPCPPHL</sequence>
<evidence type="ECO:0000313" key="5">
    <source>
        <dbReference type="Proteomes" id="UP000623467"/>
    </source>
</evidence>
<keyword evidence="1" id="KW-0677">Repeat</keyword>
<comment type="caution">
    <text evidence="4">The sequence shown here is derived from an EMBL/GenBank/DDBJ whole genome shotgun (WGS) entry which is preliminary data.</text>
</comment>
<evidence type="ECO:0000259" key="3">
    <source>
        <dbReference type="Pfam" id="PF24883"/>
    </source>
</evidence>
<gene>
    <name evidence="4" type="ORF">MSAN_00170400</name>
</gene>
<protein>
    <submittedName>
        <fullName evidence="4">NACHT domain-containing protein</fullName>
    </submittedName>
</protein>
<feature type="region of interest" description="Disordered" evidence="2">
    <location>
        <begin position="1003"/>
        <end position="1049"/>
    </location>
</feature>
<evidence type="ECO:0000256" key="1">
    <source>
        <dbReference type="ARBA" id="ARBA00022737"/>
    </source>
</evidence>
<accession>A0A8H7DJA5</accession>
<reference evidence="4" key="1">
    <citation type="submission" date="2020-05" db="EMBL/GenBank/DDBJ databases">
        <title>Mycena genomes resolve the evolution of fungal bioluminescence.</title>
        <authorList>
            <person name="Tsai I.J."/>
        </authorList>
    </citation>
    <scope>NUCLEOTIDE SEQUENCE</scope>
    <source>
        <strain evidence="4">160909Yilan</strain>
    </source>
</reference>
<dbReference type="AlphaFoldDB" id="A0A8H7DJA5"/>
<feature type="region of interest" description="Disordered" evidence="2">
    <location>
        <begin position="144"/>
        <end position="215"/>
    </location>
</feature>
<dbReference type="OrthoDB" id="5967843at2759"/>
<keyword evidence="5" id="KW-1185">Reference proteome</keyword>
<evidence type="ECO:0000256" key="2">
    <source>
        <dbReference type="SAM" id="MobiDB-lite"/>
    </source>
</evidence>
<dbReference type="SUPFAM" id="SSF52540">
    <property type="entry name" value="P-loop containing nucleoside triphosphate hydrolases"/>
    <property type="match status" value="1"/>
</dbReference>